<keyword evidence="2" id="KW-1185">Reference proteome</keyword>
<evidence type="ECO:0000313" key="2">
    <source>
        <dbReference type="Proteomes" id="UP000032266"/>
    </source>
</evidence>
<sequence length="177" mass="20558">MLFVPPMVMADIHKEAQVCEESGQICFLWWPKLPEIRGWHQDVESSYRYRFNAQVPDQYTFANAEAVMYANAEYQDASTEAQTLEAFIATSQQQFIDAVPYKVDVSKTGEFTSKGKQTFFSYAFLPEGEGNWEQVSYAEDYDHDGNKYYIIFVLSARSKEGYEKNIDAYNEFISQYQ</sequence>
<dbReference type="EMBL" id="CP007142">
    <property type="protein sequence ID" value="AJQ95440.1"/>
    <property type="molecule type" value="Genomic_DNA"/>
</dbReference>
<dbReference type="HOGENOM" id="CLU_1515865_0_0_6"/>
<evidence type="ECO:0008006" key="3">
    <source>
        <dbReference type="Google" id="ProtNLM"/>
    </source>
</evidence>
<reference evidence="1 2" key="1">
    <citation type="submission" date="2014-01" db="EMBL/GenBank/DDBJ databases">
        <title>Full genme sequencing of cellulolytic bacterium Gynuella sunshinyii YC6258T gen. nov., sp. nov.</title>
        <authorList>
            <person name="Khan H."/>
            <person name="Chung E.J."/>
            <person name="Chung Y.R."/>
        </authorList>
    </citation>
    <scope>NUCLEOTIDE SEQUENCE [LARGE SCALE GENOMIC DNA]</scope>
    <source>
        <strain evidence="1 2">YC6258</strain>
    </source>
</reference>
<protein>
    <recommendedName>
        <fullName evidence="3">PsbP C-terminal domain-containing protein</fullName>
    </recommendedName>
</protein>
<dbReference type="AlphaFoldDB" id="A0A0C5V7N8"/>
<proteinExistence type="predicted"/>
<dbReference type="Proteomes" id="UP000032266">
    <property type="component" value="Chromosome"/>
</dbReference>
<dbReference type="STRING" id="1445510.YC6258_03404"/>
<name>A0A0C5V7N8_9GAMM</name>
<gene>
    <name evidence="1" type="ORF">YC6258_03404</name>
</gene>
<dbReference type="KEGG" id="gsn:YC6258_03404"/>
<organism evidence="1 2">
    <name type="scientific">Gynuella sunshinyii YC6258</name>
    <dbReference type="NCBI Taxonomy" id="1445510"/>
    <lineage>
        <taxon>Bacteria</taxon>
        <taxon>Pseudomonadati</taxon>
        <taxon>Pseudomonadota</taxon>
        <taxon>Gammaproteobacteria</taxon>
        <taxon>Oceanospirillales</taxon>
        <taxon>Saccharospirillaceae</taxon>
        <taxon>Gynuella</taxon>
    </lineage>
</organism>
<evidence type="ECO:0000313" key="1">
    <source>
        <dbReference type="EMBL" id="AJQ95440.1"/>
    </source>
</evidence>
<accession>A0A0C5V7N8</accession>